<keyword evidence="8" id="KW-1185">Reference proteome</keyword>
<evidence type="ECO:0000256" key="6">
    <source>
        <dbReference type="SAM" id="MobiDB-lite"/>
    </source>
</evidence>
<dbReference type="PANTHER" id="PTHR15722">
    <property type="entry name" value="IFT140/172-RELATED"/>
    <property type="match status" value="1"/>
</dbReference>
<dbReference type="PANTHER" id="PTHR15722:SF2">
    <property type="entry name" value="INTRAFLAGELLAR TRANSPORT PROTEIN 172 HOMOLOG"/>
    <property type="match status" value="1"/>
</dbReference>
<comment type="caution">
    <text evidence="7">The sequence shown here is derived from an EMBL/GenBank/DDBJ whole genome shotgun (WGS) entry which is preliminary data.</text>
</comment>
<protein>
    <submittedName>
        <fullName evidence="7">(diamondback moth) hypothetical protein</fullName>
    </submittedName>
</protein>
<keyword evidence="5" id="KW-0966">Cell projection</keyword>
<evidence type="ECO:0000256" key="2">
    <source>
        <dbReference type="ARBA" id="ARBA00022574"/>
    </source>
</evidence>
<keyword evidence="2" id="KW-0853">WD repeat</keyword>
<evidence type="ECO:0000256" key="3">
    <source>
        <dbReference type="ARBA" id="ARBA00022737"/>
    </source>
</evidence>
<gene>
    <name evidence="7" type="ORF">PLXY2_LOCUS277</name>
</gene>
<evidence type="ECO:0000256" key="5">
    <source>
        <dbReference type="ARBA" id="ARBA00023273"/>
    </source>
</evidence>
<proteinExistence type="predicted"/>
<dbReference type="Proteomes" id="UP000653454">
    <property type="component" value="Unassembled WGS sequence"/>
</dbReference>
<feature type="compositionally biased region" description="Basic and acidic residues" evidence="6">
    <location>
        <begin position="903"/>
        <end position="917"/>
    </location>
</feature>
<keyword evidence="3" id="KW-0677">Repeat</keyword>
<dbReference type="EMBL" id="CAJHNJ030000001">
    <property type="protein sequence ID" value="CAG9087787.1"/>
    <property type="molecule type" value="Genomic_DNA"/>
</dbReference>
<comment type="subcellular location">
    <subcellularLocation>
        <location evidence="1">Cell projection</location>
        <location evidence="1">Cilium</location>
    </subcellularLocation>
</comment>
<sequence length="933" mass="103291">MRIGAQYHWLELNESGQLLLMRDTRRQLALLNLRTGDKWWHEARVDWLELNESGKLLLMRDTRRRLALLNLRTGDKEIIASAVGFVQWIEQSDAVVAQTPTHLLIWYSAWDPGSVEMAESGGGTAVEVVARRVVLEGGPVPYLQLDDHRLEFNNALASGDLAGCASYLDGVGNNADIAPLWRQLGERAFANEDVQLAAKCYREIGDDARTFYLDKTVELASTEGHGDVSEGLHSPLVQARLAIFTGDLASAEECYTKKAGQPELAIQMYKQFNRWTEAIAVAEKIDRSVVAELKQQHMDYLISTGRLGEAGAAMVSAGDSQGAVRLWLRGGRARRAAALLLHNPVLLRDNEIVDAVHSQLIQEEWWEMAGELAEKRGDNLAAVEYYAKGHNYARAVQLAREACPGEVTRLEGSWGEHLVSQRQAGAAVPHLIEAGRTRAALSAALRAHHYKKATQCVQVIDDKESIREECEELGDHFISIQEWETAEKVLSECGMADRCVRAYNAAGKYAEGLRLAARHLSEEETRDIYMPLAEELRKDGQFRKAEQIYIGLGEHDEAISMYKEVSQYEAMLRLVAAHRSSLLEATRRHVAQALQANGDFRAAENYYLQAGDWKSAIQMYRSAGQWEGAERVARAHAPPAVQQQVALLWAGALGGAAGARLLAARGLAAVGARWALQAERWDIALELSSLGGGISAREVARHEAAALASERPEEAEAAFLRAAAPDDAVRMWLARGMYQKALVLSETHAPHMVEETLVEGARAAAERGDLAEFETLMIRANKPREVVQHYKDLELWEEAARVSREYLPDSAEPVPPAVPPLLQAAADHADKGEWWEAVQLLCRASEEGARGGASRLAERAALRAARLARDHLPPPHRARAAALLQQRPTYKMYEMTASVKSKSPRERGGRAWLARDHLPPPHRARAAALLQQR</sequence>
<accession>A0A8S4D1Z5</accession>
<feature type="region of interest" description="Disordered" evidence="6">
    <location>
        <begin position="897"/>
        <end position="917"/>
    </location>
</feature>
<reference evidence="7" key="1">
    <citation type="submission" date="2020-11" db="EMBL/GenBank/DDBJ databases">
        <authorList>
            <person name="Whiteford S."/>
        </authorList>
    </citation>
    <scope>NUCLEOTIDE SEQUENCE</scope>
</reference>
<name>A0A8S4D1Z5_PLUXY</name>
<dbReference type="Gene3D" id="1.25.40.470">
    <property type="match status" value="2"/>
</dbReference>
<evidence type="ECO:0000313" key="8">
    <source>
        <dbReference type="Proteomes" id="UP000653454"/>
    </source>
</evidence>
<dbReference type="AlphaFoldDB" id="A0A8S4D1Z5"/>
<evidence type="ECO:0000256" key="1">
    <source>
        <dbReference type="ARBA" id="ARBA00004138"/>
    </source>
</evidence>
<evidence type="ECO:0000256" key="4">
    <source>
        <dbReference type="ARBA" id="ARBA00023069"/>
    </source>
</evidence>
<organism evidence="7 8">
    <name type="scientific">Plutella xylostella</name>
    <name type="common">Diamondback moth</name>
    <name type="synonym">Plutella maculipennis</name>
    <dbReference type="NCBI Taxonomy" id="51655"/>
    <lineage>
        <taxon>Eukaryota</taxon>
        <taxon>Metazoa</taxon>
        <taxon>Ecdysozoa</taxon>
        <taxon>Arthropoda</taxon>
        <taxon>Hexapoda</taxon>
        <taxon>Insecta</taxon>
        <taxon>Pterygota</taxon>
        <taxon>Neoptera</taxon>
        <taxon>Endopterygota</taxon>
        <taxon>Lepidoptera</taxon>
        <taxon>Glossata</taxon>
        <taxon>Ditrysia</taxon>
        <taxon>Yponomeutoidea</taxon>
        <taxon>Plutellidae</taxon>
        <taxon>Plutella</taxon>
    </lineage>
</organism>
<keyword evidence="4" id="KW-0969">Cilium</keyword>
<evidence type="ECO:0000313" key="7">
    <source>
        <dbReference type="EMBL" id="CAG9087787.1"/>
    </source>
</evidence>
<dbReference type="GO" id="GO:0036064">
    <property type="term" value="C:ciliary basal body"/>
    <property type="evidence" value="ECO:0007669"/>
    <property type="project" value="TreeGrafter"/>
</dbReference>
<dbReference type="GO" id="GO:0042073">
    <property type="term" value="P:intraciliary transport"/>
    <property type="evidence" value="ECO:0007669"/>
    <property type="project" value="TreeGrafter"/>
</dbReference>
<dbReference type="GO" id="GO:0030992">
    <property type="term" value="C:intraciliary transport particle B"/>
    <property type="evidence" value="ECO:0007669"/>
    <property type="project" value="TreeGrafter"/>
</dbReference>
<dbReference type="GO" id="GO:0005930">
    <property type="term" value="C:axoneme"/>
    <property type="evidence" value="ECO:0007669"/>
    <property type="project" value="TreeGrafter"/>
</dbReference>